<evidence type="ECO:0000256" key="3">
    <source>
        <dbReference type="ARBA" id="ARBA00009609"/>
    </source>
</evidence>
<keyword evidence="9" id="KW-0560">Oxidoreductase</keyword>
<evidence type="ECO:0000259" key="14">
    <source>
        <dbReference type="SMART" id="SM00470"/>
    </source>
</evidence>
<evidence type="ECO:0000256" key="12">
    <source>
        <dbReference type="ARBA" id="ARBA00047514"/>
    </source>
</evidence>
<keyword evidence="11" id="KW-0539">Nucleus</keyword>
<comment type="caution">
    <text evidence="15">The sequence shown here is derived from an EMBL/GenBank/DDBJ whole genome shotgun (WGS) entry which is preliminary data.</text>
</comment>
<keyword evidence="7" id="KW-0067">ATP-binding</keyword>
<sequence length="181" mass="20722">MARWTAMRDGPLLKEVITQEYIKYKTIPVDWYSRTKSTTNNTTNKHTHTSKMSMYTSRLQSEYIPLSEIRRPIPPVLDYQKIDAMLSTLNGVPMASATCKVEDITAGELPPIDVFKIREKGENYYFAFGGCHRFQAYDRIAQETGKEVMVKSRVLPATRKTLRIYLGASVDNLFDKVDNAN</sequence>
<comment type="subcellular location">
    <subcellularLocation>
        <location evidence="2">Cytoplasm</location>
    </subcellularLocation>
    <subcellularLocation>
        <location evidence="1">Nucleus</location>
    </subcellularLocation>
</comment>
<dbReference type="Proteomes" id="UP000253472">
    <property type="component" value="Unassembled WGS sequence"/>
</dbReference>
<dbReference type="EMBL" id="QLNQ01000001">
    <property type="protein sequence ID" value="RCK66707.1"/>
    <property type="molecule type" value="Genomic_DNA"/>
</dbReference>
<keyword evidence="6" id="KW-0547">Nucleotide-binding</keyword>
<dbReference type="PANTHER" id="PTHR21348">
    <property type="match status" value="1"/>
</dbReference>
<evidence type="ECO:0000256" key="10">
    <source>
        <dbReference type="ARBA" id="ARBA00023157"/>
    </source>
</evidence>
<dbReference type="CDD" id="cd16395">
    <property type="entry name" value="Srx"/>
    <property type="match status" value="1"/>
</dbReference>
<evidence type="ECO:0000256" key="8">
    <source>
        <dbReference type="ARBA" id="ARBA00022862"/>
    </source>
</evidence>
<evidence type="ECO:0000256" key="5">
    <source>
        <dbReference type="ARBA" id="ARBA00022490"/>
    </source>
</evidence>
<dbReference type="AlphaFoldDB" id="A0A367YLQ4"/>
<protein>
    <recommendedName>
        <fullName evidence="13">Sulfiredoxin</fullName>
        <ecNumber evidence="4">1.8.98.2</ecNumber>
    </recommendedName>
</protein>
<accession>A0A367YLQ4</accession>
<dbReference type="STRING" id="5486.A0A367YLQ4"/>
<keyword evidence="10" id="KW-1015">Disulfide bond</keyword>
<dbReference type="GO" id="GO:0034599">
    <property type="term" value="P:cellular response to oxidative stress"/>
    <property type="evidence" value="ECO:0007669"/>
    <property type="project" value="UniProtKB-ARBA"/>
</dbReference>
<evidence type="ECO:0000256" key="2">
    <source>
        <dbReference type="ARBA" id="ARBA00004496"/>
    </source>
</evidence>
<comment type="catalytic activity">
    <reaction evidence="12">
        <text>S-hydroxy-S-oxy-L-cysteinyl-[peroxiredoxin] + [protein]-dithiol + ATP = S-hydroxy-L-cysteinyl-[peroxiredoxin] + [protein]-disulfide + ADP + phosphate</text>
        <dbReference type="Rhea" id="RHEA:17545"/>
        <dbReference type="Rhea" id="RHEA-COMP:10593"/>
        <dbReference type="Rhea" id="RHEA-COMP:10594"/>
        <dbReference type="Rhea" id="RHEA-COMP:13681"/>
        <dbReference type="Rhea" id="RHEA-COMP:17976"/>
        <dbReference type="ChEBI" id="CHEBI:29950"/>
        <dbReference type="ChEBI" id="CHEBI:30616"/>
        <dbReference type="ChEBI" id="CHEBI:43474"/>
        <dbReference type="ChEBI" id="CHEBI:50058"/>
        <dbReference type="ChEBI" id="CHEBI:61973"/>
        <dbReference type="ChEBI" id="CHEBI:61974"/>
        <dbReference type="ChEBI" id="CHEBI:456216"/>
        <dbReference type="EC" id="1.8.98.2"/>
    </reaction>
</comment>
<dbReference type="FunFam" id="3.90.1530.10:FF:000005">
    <property type="entry name" value="Sulfiredoxin"/>
    <property type="match status" value="1"/>
</dbReference>
<reference evidence="15 16" key="1">
    <citation type="submission" date="2018-06" db="EMBL/GenBank/DDBJ databases">
        <title>Whole genome sequencing of Candida tropicalis (genome annotated by CSBL at Korea University).</title>
        <authorList>
            <person name="Ahn J."/>
        </authorList>
    </citation>
    <scope>NUCLEOTIDE SEQUENCE [LARGE SCALE GENOMIC DNA]</scope>
    <source>
        <strain evidence="15 16">ATCC 20962</strain>
    </source>
</reference>
<evidence type="ECO:0000256" key="11">
    <source>
        <dbReference type="ARBA" id="ARBA00023242"/>
    </source>
</evidence>
<dbReference type="GO" id="GO:0005634">
    <property type="term" value="C:nucleus"/>
    <property type="evidence" value="ECO:0007669"/>
    <property type="project" value="UniProtKB-SubCell"/>
</dbReference>
<dbReference type="SUPFAM" id="SSF110849">
    <property type="entry name" value="ParB/Sulfiredoxin"/>
    <property type="match status" value="1"/>
</dbReference>
<feature type="domain" description="ParB-like N-terminal" evidence="14">
    <location>
        <begin position="62"/>
        <end position="173"/>
    </location>
</feature>
<evidence type="ECO:0000256" key="6">
    <source>
        <dbReference type="ARBA" id="ARBA00022741"/>
    </source>
</evidence>
<evidence type="ECO:0000256" key="1">
    <source>
        <dbReference type="ARBA" id="ARBA00004123"/>
    </source>
</evidence>
<dbReference type="GO" id="GO:0005524">
    <property type="term" value="F:ATP binding"/>
    <property type="evidence" value="ECO:0007669"/>
    <property type="project" value="UniProtKB-KW"/>
</dbReference>
<evidence type="ECO:0000256" key="9">
    <source>
        <dbReference type="ARBA" id="ARBA00023002"/>
    </source>
</evidence>
<dbReference type="InterPro" id="IPR036086">
    <property type="entry name" value="ParB/Sulfiredoxin_sf"/>
</dbReference>
<dbReference type="EC" id="1.8.98.2" evidence="4"/>
<keyword evidence="16" id="KW-1185">Reference proteome</keyword>
<gene>
    <name evidence="15" type="primary">SRX1_0</name>
    <name evidence="15" type="ORF">Cantr_02910</name>
</gene>
<evidence type="ECO:0000313" key="16">
    <source>
        <dbReference type="Proteomes" id="UP000253472"/>
    </source>
</evidence>
<dbReference type="InterPro" id="IPR016692">
    <property type="entry name" value="Sulfiredoxin"/>
</dbReference>
<dbReference type="OrthoDB" id="10023328at2759"/>
<keyword evidence="5" id="KW-0963">Cytoplasm</keyword>
<dbReference type="SMART" id="SM00470">
    <property type="entry name" value="ParB"/>
    <property type="match status" value="1"/>
</dbReference>
<evidence type="ECO:0000256" key="13">
    <source>
        <dbReference type="ARBA" id="ARBA00070917"/>
    </source>
</evidence>
<dbReference type="GO" id="GO:0005737">
    <property type="term" value="C:cytoplasm"/>
    <property type="evidence" value="ECO:0007669"/>
    <property type="project" value="UniProtKB-SubCell"/>
</dbReference>
<evidence type="ECO:0000256" key="7">
    <source>
        <dbReference type="ARBA" id="ARBA00022840"/>
    </source>
</evidence>
<evidence type="ECO:0000256" key="4">
    <source>
        <dbReference type="ARBA" id="ARBA00013055"/>
    </source>
</evidence>
<name>A0A367YLQ4_9ASCO</name>
<dbReference type="Gene3D" id="3.90.1530.10">
    <property type="entry name" value="Conserved hypothetical protein from pyrococcus furiosus pfu- 392566-001, ParB domain"/>
    <property type="match status" value="1"/>
</dbReference>
<keyword evidence="8" id="KW-0049">Antioxidant</keyword>
<proteinExistence type="inferred from homology"/>
<evidence type="ECO:0000313" key="15">
    <source>
        <dbReference type="EMBL" id="RCK66707.1"/>
    </source>
</evidence>
<dbReference type="GO" id="GO:0032542">
    <property type="term" value="F:sulfiredoxin activity"/>
    <property type="evidence" value="ECO:0007669"/>
    <property type="project" value="UniProtKB-EC"/>
</dbReference>
<dbReference type="Pfam" id="PF02195">
    <property type="entry name" value="ParB_N"/>
    <property type="match status" value="1"/>
</dbReference>
<organism evidence="15 16">
    <name type="scientific">Candida viswanathii</name>
    <dbReference type="NCBI Taxonomy" id="5486"/>
    <lineage>
        <taxon>Eukaryota</taxon>
        <taxon>Fungi</taxon>
        <taxon>Dikarya</taxon>
        <taxon>Ascomycota</taxon>
        <taxon>Saccharomycotina</taxon>
        <taxon>Pichiomycetes</taxon>
        <taxon>Debaryomycetaceae</taxon>
        <taxon>Candida/Lodderomyces clade</taxon>
        <taxon>Candida</taxon>
    </lineage>
</organism>
<comment type="similarity">
    <text evidence="3">Belongs to the sulfiredoxin family.</text>
</comment>
<dbReference type="InterPro" id="IPR003115">
    <property type="entry name" value="ParB_N"/>
</dbReference>
<dbReference type="PANTHER" id="PTHR21348:SF2">
    <property type="entry name" value="SULFIREDOXIN-1"/>
    <property type="match status" value="1"/>
</dbReference>